<comment type="caution">
    <text evidence="2">The sequence shown here is derived from an EMBL/GenBank/DDBJ whole genome shotgun (WGS) entry which is preliminary data.</text>
</comment>
<feature type="domain" description="AtuA-like ferredoxin-fold" evidence="1">
    <location>
        <begin position="1"/>
        <end position="100"/>
    </location>
</feature>
<keyword evidence="3" id="KW-1185">Reference proteome</keyword>
<evidence type="ECO:0000313" key="3">
    <source>
        <dbReference type="Proteomes" id="UP001364224"/>
    </source>
</evidence>
<evidence type="ECO:0000313" key="2">
    <source>
        <dbReference type="EMBL" id="MEH2553803.1"/>
    </source>
</evidence>
<dbReference type="PANTHER" id="PTHR47585">
    <property type="match status" value="1"/>
</dbReference>
<accession>A0ABU8B5K4</accession>
<dbReference type="Proteomes" id="UP001364224">
    <property type="component" value="Unassembled WGS sequence"/>
</dbReference>
<evidence type="ECO:0000259" key="1">
    <source>
        <dbReference type="Pfam" id="PF23544"/>
    </source>
</evidence>
<reference evidence="2 3" key="1">
    <citation type="submission" date="2024-02" db="EMBL/GenBank/DDBJ databases">
        <title>Adaptive strategies in a cosmopolitan and abundant soil bacterium.</title>
        <authorList>
            <person name="Carini P."/>
        </authorList>
    </citation>
    <scope>NUCLEOTIDE SEQUENCE [LARGE SCALE GENOMIC DNA]</scope>
    <source>
        <strain evidence="2 3">AZCC 1608</strain>
    </source>
</reference>
<protein>
    <recommendedName>
        <fullName evidence="1">AtuA-like ferredoxin-fold domain-containing protein</fullName>
    </recommendedName>
</protein>
<dbReference type="Pfam" id="PF23544">
    <property type="entry name" value="AtuA_ferredoxin"/>
    <property type="match status" value="1"/>
</dbReference>
<proteinExistence type="predicted"/>
<sequence>MRVGDIACGRSGDKASTLDLTLVAQDEASYRLLESTVTVERAQAEISRAMPGTVRRYALPDLLALKFVIDDALPGGVYASLHAGMHWQKAAAYVLLEMDVEEPKH</sequence>
<dbReference type="PANTHER" id="PTHR47585:SF2">
    <property type="entry name" value="DUF1446 DOMAIN PROTEIN (AFU_ORTHOLOGUE AFUA_6G11420)"/>
    <property type="match status" value="1"/>
</dbReference>
<gene>
    <name evidence="2" type="ORF">V1286_001332</name>
</gene>
<dbReference type="EMBL" id="JAZHRV010000001">
    <property type="protein sequence ID" value="MEH2553803.1"/>
    <property type="molecule type" value="Genomic_DNA"/>
</dbReference>
<dbReference type="InterPro" id="IPR056362">
    <property type="entry name" value="AtuA-like_ferredoxin_dom"/>
</dbReference>
<dbReference type="RefSeq" id="WP_334478366.1">
    <property type="nucleotide sequence ID" value="NZ_JAZHRV010000001.1"/>
</dbReference>
<organism evidence="2 3">
    <name type="scientific">Bradyrhizobium algeriense</name>
    <dbReference type="NCBI Taxonomy" id="634784"/>
    <lineage>
        <taxon>Bacteria</taxon>
        <taxon>Pseudomonadati</taxon>
        <taxon>Pseudomonadota</taxon>
        <taxon>Alphaproteobacteria</taxon>
        <taxon>Hyphomicrobiales</taxon>
        <taxon>Nitrobacteraceae</taxon>
        <taxon>Bradyrhizobium</taxon>
    </lineage>
</organism>
<name>A0ABU8B5K4_9BRAD</name>